<dbReference type="AlphaFoldDB" id="A0A2P2N379"/>
<organism evidence="2">
    <name type="scientific">Rhizophora mucronata</name>
    <name type="common">Asiatic mangrove</name>
    <dbReference type="NCBI Taxonomy" id="61149"/>
    <lineage>
        <taxon>Eukaryota</taxon>
        <taxon>Viridiplantae</taxon>
        <taxon>Streptophyta</taxon>
        <taxon>Embryophyta</taxon>
        <taxon>Tracheophyta</taxon>
        <taxon>Spermatophyta</taxon>
        <taxon>Magnoliopsida</taxon>
        <taxon>eudicotyledons</taxon>
        <taxon>Gunneridae</taxon>
        <taxon>Pentapetalae</taxon>
        <taxon>rosids</taxon>
        <taxon>fabids</taxon>
        <taxon>Malpighiales</taxon>
        <taxon>Rhizophoraceae</taxon>
        <taxon>Rhizophora</taxon>
    </lineage>
</organism>
<dbReference type="EMBL" id="GGEC01056435">
    <property type="protein sequence ID" value="MBX36919.1"/>
    <property type="molecule type" value="Transcribed_RNA"/>
</dbReference>
<name>A0A2P2N379_RHIMU</name>
<keyword evidence="1" id="KW-1133">Transmembrane helix</keyword>
<evidence type="ECO:0000256" key="1">
    <source>
        <dbReference type="SAM" id="Phobius"/>
    </source>
</evidence>
<protein>
    <submittedName>
        <fullName evidence="2">Uncharacterized protein</fullName>
    </submittedName>
</protein>
<reference evidence="2" key="1">
    <citation type="submission" date="2018-02" db="EMBL/GenBank/DDBJ databases">
        <title>Rhizophora mucronata_Transcriptome.</title>
        <authorList>
            <person name="Meera S.P."/>
            <person name="Sreeshan A."/>
            <person name="Augustine A."/>
        </authorList>
    </citation>
    <scope>NUCLEOTIDE SEQUENCE</scope>
    <source>
        <tissue evidence="2">Leaf</tissue>
    </source>
</reference>
<proteinExistence type="predicted"/>
<keyword evidence="1" id="KW-0812">Transmembrane</keyword>
<keyword evidence="1" id="KW-0472">Membrane</keyword>
<accession>A0A2P2N379</accession>
<sequence length="69" mass="8369">MFLALVMVYFWFLLQTLLFIAFWLSLRTCGMLKSQLAFLLFASGEVEFPEFRFFFFFGINVWLFPCREM</sequence>
<evidence type="ECO:0000313" key="2">
    <source>
        <dbReference type="EMBL" id="MBX36919.1"/>
    </source>
</evidence>
<feature type="transmembrane region" description="Helical" evidence="1">
    <location>
        <begin position="6"/>
        <end position="26"/>
    </location>
</feature>